<evidence type="ECO:0000313" key="1">
    <source>
        <dbReference type="EMBL" id="KAI3820373.1"/>
    </source>
</evidence>
<name>A0ACB9JIR0_9ASTR</name>
<organism evidence="1 2">
    <name type="scientific">Smallanthus sonchifolius</name>
    <dbReference type="NCBI Taxonomy" id="185202"/>
    <lineage>
        <taxon>Eukaryota</taxon>
        <taxon>Viridiplantae</taxon>
        <taxon>Streptophyta</taxon>
        <taxon>Embryophyta</taxon>
        <taxon>Tracheophyta</taxon>
        <taxon>Spermatophyta</taxon>
        <taxon>Magnoliopsida</taxon>
        <taxon>eudicotyledons</taxon>
        <taxon>Gunneridae</taxon>
        <taxon>Pentapetalae</taxon>
        <taxon>asterids</taxon>
        <taxon>campanulids</taxon>
        <taxon>Asterales</taxon>
        <taxon>Asteraceae</taxon>
        <taxon>Asteroideae</taxon>
        <taxon>Heliantheae alliance</taxon>
        <taxon>Millerieae</taxon>
        <taxon>Smallanthus</taxon>
    </lineage>
</organism>
<dbReference type="EMBL" id="CM042020">
    <property type="protein sequence ID" value="KAI3820373.1"/>
    <property type="molecule type" value="Genomic_DNA"/>
</dbReference>
<reference evidence="2" key="1">
    <citation type="journal article" date="2022" name="Mol. Ecol. Resour.">
        <title>The genomes of chicory, endive, great burdock and yacon provide insights into Asteraceae palaeo-polyploidization history and plant inulin production.</title>
        <authorList>
            <person name="Fan W."/>
            <person name="Wang S."/>
            <person name="Wang H."/>
            <person name="Wang A."/>
            <person name="Jiang F."/>
            <person name="Liu H."/>
            <person name="Zhao H."/>
            <person name="Xu D."/>
            <person name="Zhang Y."/>
        </authorList>
    </citation>
    <scope>NUCLEOTIDE SEQUENCE [LARGE SCALE GENOMIC DNA]</scope>
    <source>
        <strain evidence="2">cv. Yunnan</strain>
    </source>
</reference>
<gene>
    <name evidence="1" type="ORF">L1987_07919</name>
</gene>
<sequence>MRNFRYTLVNKYAKKDKSPIKEYEDLDMSHWDSFVSKAISEDFEKTSQKAKISAGKNIDPSRVGRGGFLGLDKVWEDRWNQLVLRYPHLAHMEDRRSRIYTVSRAICNPVTKLFELGPHLLSEGVLTGRLHELYCKEIEMKEIGTYYEEGKDVVTEVVGKGCQHGGVHC</sequence>
<protein>
    <submittedName>
        <fullName evidence="1">Uncharacterized protein</fullName>
    </submittedName>
</protein>
<dbReference type="Proteomes" id="UP001056120">
    <property type="component" value="Linkage Group LG03"/>
</dbReference>
<keyword evidence="2" id="KW-1185">Reference proteome</keyword>
<accession>A0ACB9JIR0</accession>
<evidence type="ECO:0000313" key="2">
    <source>
        <dbReference type="Proteomes" id="UP001056120"/>
    </source>
</evidence>
<reference evidence="1 2" key="2">
    <citation type="journal article" date="2022" name="Mol. Ecol. Resour.">
        <title>The genomes of chicory, endive, great burdock and yacon provide insights into Asteraceae paleo-polyploidization history and plant inulin production.</title>
        <authorList>
            <person name="Fan W."/>
            <person name="Wang S."/>
            <person name="Wang H."/>
            <person name="Wang A."/>
            <person name="Jiang F."/>
            <person name="Liu H."/>
            <person name="Zhao H."/>
            <person name="Xu D."/>
            <person name="Zhang Y."/>
        </authorList>
    </citation>
    <scope>NUCLEOTIDE SEQUENCE [LARGE SCALE GENOMIC DNA]</scope>
    <source>
        <strain evidence="2">cv. Yunnan</strain>
        <tissue evidence="1">Leaves</tissue>
    </source>
</reference>
<comment type="caution">
    <text evidence="1">The sequence shown here is derived from an EMBL/GenBank/DDBJ whole genome shotgun (WGS) entry which is preliminary data.</text>
</comment>
<proteinExistence type="predicted"/>